<organism evidence="1 2">
    <name type="scientific">Uliginosibacterium aquaticum</name>
    <dbReference type="NCBI Taxonomy" id="2731212"/>
    <lineage>
        <taxon>Bacteria</taxon>
        <taxon>Pseudomonadati</taxon>
        <taxon>Pseudomonadota</taxon>
        <taxon>Betaproteobacteria</taxon>
        <taxon>Rhodocyclales</taxon>
        <taxon>Zoogloeaceae</taxon>
        <taxon>Uliginosibacterium</taxon>
    </lineage>
</organism>
<evidence type="ECO:0008006" key="3">
    <source>
        <dbReference type="Google" id="ProtNLM"/>
    </source>
</evidence>
<evidence type="ECO:0000313" key="2">
    <source>
        <dbReference type="Proteomes" id="UP000778523"/>
    </source>
</evidence>
<dbReference type="RefSeq" id="WP_170022102.1">
    <property type="nucleotide sequence ID" value="NZ_JABCSC020000003.1"/>
</dbReference>
<dbReference type="PROSITE" id="PS51257">
    <property type="entry name" value="PROKAR_LIPOPROTEIN"/>
    <property type="match status" value="1"/>
</dbReference>
<proteinExistence type="predicted"/>
<reference evidence="1 2" key="1">
    <citation type="submission" date="2020-06" db="EMBL/GenBank/DDBJ databases">
        <title>Draft genome of Uliginosibacterium sp. IMCC34675.</title>
        <authorList>
            <person name="Song J."/>
        </authorList>
    </citation>
    <scope>NUCLEOTIDE SEQUENCE [LARGE SCALE GENOMIC DNA]</scope>
    <source>
        <strain evidence="1 2">IMCC34675</strain>
    </source>
</reference>
<accession>A0ABX2IN02</accession>
<protein>
    <recommendedName>
        <fullName evidence="3">Lipoprotein</fullName>
    </recommendedName>
</protein>
<dbReference type="Proteomes" id="UP000778523">
    <property type="component" value="Unassembled WGS sequence"/>
</dbReference>
<gene>
    <name evidence="1" type="ORF">HJ583_011695</name>
</gene>
<comment type="caution">
    <text evidence="1">The sequence shown here is derived from an EMBL/GenBank/DDBJ whole genome shotgun (WGS) entry which is preliminary data.</text>
</comment>
<name>A0ABX2IN02_9RHOO</name>
<keyword evidence="2" id="KW-1185">Reference proteome</keyword>
<sequence length="113" mass="11808">MRAYLLLPVLFLLASCIVVPRTEVIYDPQCQIQFKQMRFDVLEGSGSGAGLNCRTSADCLGSLVLIGGVSAASAVISGSIVIVGNTIYWLEKQGRCLAGPPATLPDAGPAPMP</sequence>
<evidence type="ECO:0000313" key="1">
    <source>
        <dbReference type="EMBL" id="NSL55691.1"/>
    </source>
</evidence>
<dbReference type="EMBL" id="JABCSC020000003">
    <property type="protein sequence ID" value="NSL55691.1"/>
    <property type="molecule type" value="Genomic_DNA"/>
</dbReference>